<dbReference type="RefSeq" id="XP_045153565.1">
    <property type="nucleotide sequence ID" value="XM_045297630.1"/>
</dbReference>
<proteinExistence type="predicted"/>
<keyword evidence="2" id="KW-0675">Receptor</keyword>
<organism evidence="1 2">
    <name type="scientific">Echinops telfairi</name>
    <name type="common">Lesser hedgehog tenrec</name>
    <dbReference type="NCBI Taxonomy" id="9371"/>
    <lineage>
        <taxon>Eukaryota</taxon>
        <taxon>Metazoa</taxon>
        <taxon>Chordata</taxon>
        <taxon>Craniata</taxon>
        <taxon>Vertebrata</taxon>
        <taxon>Euteleostomi</taxon>
        <taxon>Mammalia</taxon>
        <taxon>Eutheria</taxon>
        <taxon>Afrotheria</taxon>
        <taxon>Tenrecidae</taxon>
        <taxon>Tenrecinae</taxon>
        <taxon>Echinops</taxon>
    </lineage>
</organism>
<gene>
    <name evidence="2" type="primary">RTP3</name>
</gene>
<evidence type="ECO:0000313" key="1">
    <source>
        <dbReference type="Proteomes" id="UP000694863"/>
    </source>
</evidence>
<sequence>MGEDVAAWEQMFQELMQEVRPWHTWTLTLDKSLLPNVLKSGWKQYQQWTFAKFRCSSCSRDWASAQVQILFHMVWSKELSRGQVKMRVFAQRCQKCSQPPFEVPEFTQENMSRILNNLVLRILKTCYKEGFKLMEVIPAIKDISLKGPHDSDNCEACLQGCCAQSKLGPCPQTPMPPPPPVPYKDAKEPRVAATMIDLTSLLPKTEKILRPTIGPKVSEYPKASRAPETGSVSRSSAASRLPAHQVSCLGSPVPKITTQLPSSTDRSTPRLPTHQVSCLGSPVPKITTQLPSSTDRSTPRGVVPQTAKWEGGKALARSPSFAGSSRATNLPGSWSPRANTGYLVQSREHFTRSGEDCYPLPSPVRTHRNAFSCRCCCCLILIMVVVLVVVVVVKANM</sequence>
<name>A0AC55DP95_ECHTE</name>
<dbReference type="Proteomes" id="UP000694863">
    <property type="component" value="Unplaced"/>
</dbReference>
<accession>A0AC55DP95</accession>
<evidence type="ECO:0000313" key="2">
    <source>
        <dbReference type="RefSeq" id="XP_045153565.1"/>
    </source>
</evidence>
<protein>
    <submittedName>
        <fullName evidence="2">Receptor-transporting protein 3 isoform X1</fullName>
    </submittedName>
</protein>
<keyword evidence="1" id="KW-1185">Reference proteome</keyword>
<reference evidence="2" key="1">
    <citation type="submission" date="2025-08" db="UniProtKB">
        <authorList>
            <consortium name="RefSeq"/>
        </authorList>
    </citation>
    <scope>IDENTIFICATION</scope>
</reference>